<evidence type="ECO:0000313" key="5">
    <source>
        <dbReference type="EMBL" id="CDH50399.1"/>
    </source>
</evidence>
<dbReference type="VEuPathDB" id="FungiDB:LCOR_02111.1"/>
<dbReference type="EMBL" id="CBTN010000006">
    <property type="protein sequence ID" value="CDH50399.1"/>
    <property type="molecule type" value="Genomic_DNA"/>
</dbReference>
<gene>
    <name evidence="5" type="ORF">LCOR_02111.1</name>
</gene>
<dbReference type="PANTHER" id="PTHR13620:SF104">
    <property type="entry name" value="EXONUCLEASE 3'-5' DOMAIN-CONTAINING PROTEIN 2"/>
    <property type="match status" value="1"/>
</dbReference>
<dbReference type="InterPro" id="IPR036397">
    <property type="entry name" value="RNaseH_sf"/>
</dbReference>
<keyword evidence="2" id="KW-0378">Hydrolase</keyword>
<dbReference type="GO" id="GO:0006139">
    <property type="term" value="P:nucleobase-containing compound metabolic process"/>
    <property type="evidence" value="ECO:0007669"/>
    <property type="project" value="InterPro"/>
</dbReference>
<evidence type="ECO:0000259" key="4">
    <source>
        <dbReference type="SMART" id="SM00474"/>
    </source>
</evidence>
<dbReference type="PANTHER" id="PTHR13620">
    <property type="entry name" value="3-5 EXONUCLEASE"/>
    <property type="match status" value="1"/>
</dbReference>
<dbReference type="Proteomes" id="UP000027586">
    <property type="component" value="Unassembled WGS sequence"/>
</dbReference>
<dbReference type="InterPro" id="IPR051132">
    <property type="entry name" value="3-5_Exonuclease_domain"/>
</dbReference>
<name>A0A068RK59_9FUNG</name>
<keyword evidence="6" id="KW-1185">Reference proteome</keyword>
<protein>
    <recommendedName>
        <fullName evidence="4">3'-5' exonuclease domain-containing protein</fullName>
    </recommendedName>
</protein>
<dbReference type="GO" id="GO:0008408">
    <property type="term" value="F:3'-5' exonuclease activity"/>
    <property type="evidence" value="ECO:0007669"/>
    <property type="project" value="InterPro"/>
</dbReference>
<dbReference type="InterPro" id="IPR012337">
    <property type="entry name" value="RNaseH-like_sf"/>
</dbReference>
<feature type="compositionally biased region" description="Low complexity" evidence="3">
    <location>
        <begin position="275"/>
        <end position="318"/>
    </location>
</feature>
<dbReference type="STRING" id="1263082.A0A068RK59"/>
<comment type="caution">
    <text evidence="5">The sequence shown here is derived from an EMBL/GenBank/DDBJ whole genome shotgun (WGS) entry which is preliminary data.</text>
</comment>
<evidence type="ECO:0000256" key="2">
    <source>
        <dbReference type="ARBA" id="ARBA00022801"/>
    </source>
</evidence>
<reference evidence="5" key="1">
    <citation type="submission" date="2013-08" db="EMBL/GenBank/DDBJ databases">
        <title>Gene expansion shapes genome architecture in the human pathogen Lichtheimia corymbifera: an evolutionary genomics analysis in the ancient terrestrial Mucorales (Mucoromycotina).</title>
        <authorList>
            <person name="Schwartze V.U."/>
            <person name="Winter S."/>
            <person name="Shelest E."/>
            <person name="Marcet-Houben M."/>
            <person name="Horn F."/>
            <person name="Wehner S."/>
            <person name="Hoffmann K."/>
            <person name="Riege K."/>
            <person name="Sammeth M."/>
            <person name="Nowrousian M."/>
            <person name="Valiante V."/>
            <person name="Linde J."/>
            <person name="Jacobsen I.D."/>
            <person name="Marz M."/>
            <person name="Brakhage A.A."/>
            <person name="Gabaldon T."/>
            <person name="Bocker S."/>
            <person name="Voigt K."/>
        </authorList>
    </citation>
    <scope>NUCLEOTIDE SEQUENCE [LARGE SCALE GENOMIC DNA]</scope>
    <source>
        <strain evidence="5">FSU 9682</strain>
    </source>
</reference>
<dbReference type="Gene3D" id="3.30.420.10">
    <property type="entry name" value="Ribonuclease H-like superfamily/Ribonuclease H"/>
    <property type="match status" value="1"/>
</dbReference>
<accession>A0A068RK59</accession>
<dbReference type="SMART" id="SM00474">
    <property type="entry name" value="35EXOc"/>
    <property type="match status" value="1"/>
</dbReference>
<dbReference type="GO" id="GO:0003676">
    <property type="term" value="F:nucleic acid binding"/>
    <property type="evidence" value="ECO:0007669"/>
    <property type="project" value="InterPro"/>
</dbReference>
<evidence type="ECO:0000256" key="1">
    <source>
        <dbReference type="ARBA" id="ARBA00022722"/>
    </source>
</evidence>
<dbReference type="GO" id="GO:0005737">
    <property type="term" value="C:cytoplasm"/>
    <property type="evidence" value="ECO:0007669"/>
    <property type="project" value="TreeGrafter"/>
</dbReference>
<dbReference type="GO" id="GO:0005634">
    <property type="term" value="C:nucleus"/>
    <property type="evidence" value="ECO:0007669"/>
    <property type="project" value="TreeGrafter"/>
</dbReference>
<dbReference type="SUPFAM" id="SSF53098">
    <property type="entry name" value="Ribonuclease H-like"/>
    <property type="match status" value="1"/>
</dbReference>
<dbReference type="AlphaFoldDB" id="A0A068RK59"/>
<feature type="domain" description="3'-5' exonuclease" evidence="4">
    <location>
        <begin position="59"/>
        <end position="236"/>
    </location>
</feature>
<sequence length="342" mass="38683">MTTTAATQLQTEVATTVNHESRPLQQTQAQVEITQPTKAELNELFDSMPPLSYPKHFKVECLSNPETINKRIAELVCQGDTFYGFDMEWQPQFRRGGKENKTALIQICGKDTILLLQVLRLQCLPHQLVRFLKTKTLMKSGVNIRGDGRKLARDFRVECNAFVDLDRISAFLYPQKTPRSLRALTGYFLERNMSKQKKIQCSNWSKLNLTPAQLKYAANDAYASYAIMSIFHKQLLAAGKSITDFVHHHIHTAPSSQQKTQENIVIEQQEQKVVTQQPTTSSSPTGFPTSTTTIIRKTTTSKVSFSHSRLHNNNSSSSIQNASPRRRQIGVHQSKAPNKPKK</sequence>
<dbReference type="Pfam" id="PF01612">
    <property type="entry name" value="DNA_pol_A_exo1"/>
    <property type="match status" value="1"/>
</dbReference>
<proteinExistence type="predicted"/>
<keyword evidence="1" id="KW-0540">Nuclease</keyword>
<dbReference type="InterPro" id="IPR002562">
    <property type="entry name" value="3'-5'_exonuclease_dom"/>
</dbReference>
<dbReference type="CDD" id="cd06141">
    <property type="entry name" value="WRN_exo"/>
    <property type="match status" value="1"/>
</dbReference>
<organism evidence="5 6">
    <name type="scientific">Lichtheimia corymbifera JMRC:FSU:9682</name>
    <dbReference type="NCBI Taxonomy" id="1263082"/>
    <lineage>
        <taxon>Eukaryota</taxon>
        <taxon>Fungi</taxon>
        <taxon>Fungi incertae sedis</taxon>
        <taxon>Mucoromycota</taxon>
        <taxon>Mucoromycotina</taxon>
        <taxon>Mucoromycetes</taxon>
        <taxon>Mucorales</taxon>
        <taxon>Lichtheimiaceae</taxon>
        <taxon>Lichtheimia</taxon>
    </lineage>
</organism>
<evidence type="ECO:0000313" key="6">
    <source>
        <dbReference type="Proteomes" id="UP000027586"/>
    </source>
</evidence>
<dbReference type="OrthoDB" id="1920326at2759"/>
<evidence type="ECO:0000256" key="3">
    <source>
        <dbReference type="SAM" id="MobiDB-lite"/>
    </source>
</evidence>
<feature type="region of interest" description="Disordered" evidence="3">
    <location>
        <begin position="271"/>
        <end position="342"/>
    </location>
</feature>